<evidence type="ECO:0000256" key="5">
    <source>
        <dbReference type="ARBA" id="ARBA00023163"/>
    </source>
</evidence>
<feature type="DNA-binding region" description="OmpR/PhoB-type" evidence="6">
    <location>
        <begin position="148"/>
        <end position="247"/>
    </location>
</feature>
<dbReference type="PANTHER" id="PTHR48111:SF1">
    <property type="entry name" value="TWO-COMPONENT RESPONSE REGULATOR ORR33"/>
    <property type="match status" value="1"/>
</dbReference>
<dbReference type="PANTHER" id="PTHR48111">
    <property type="entry name" value="REGULATOR OF RPOS"/>
    <property type="match status" value="1"/>
</dbReference>
<dbReference type="InterPro" id="IPR029016">
    <property type="entry name" value="GAF-like_dom_sf"/>
</dbReference>
<feature type="domain" description="OmpR/PhoB-type" evidence="7">
    <location>
        <begin position="148"/>
        <end position="247"/>
    </location>
</feature>
<dbReference type="RefSeq" id="WP_048809306.1">
    <property type="nucleotide sequence ID" value="NZ_DAIQHQ010000006.1"/>
</dbReference>
<evidence type="ECO:0000313" key="8">
    <source>
        <dbReference type="EMBL" id="KJL38307.1"/>
    </source>
</evidence>
<comment type="caution">
    <text evidence="8">The sequence shown here is derived from an EMBL/GenBank/DDBJ whole genome shotgun (WGS) entry which is preliminary data.</text>
</comment>
<keyword evidence="5" id="KW-0804">Transcription</keyword>
<evidence type="ECO:0000256" key="4">
    <source>
        <dbReference type="ARBA" id="ARBA00023125"/>
    </source>
</evidence>
<dbReference type="EMBL" id="JYIY01000062">
    <property type="protein sequence ID" value="KJL38307.1"/>
    <property type="molecule type" value="Genomic_DNA"/>
</dbReference>
<dbReference type="GO" id="GO:0032993">
    <property type="term" value="C:protein-DNA complex"/>
    <property type="evidence" value="ECO:0007669"/>
    <property type="project" value="TreeGrafter"/>
</dbReference>
<dbReference type="OrthoDB" id="3197131at2"/>
<organism evidence="8 9">
    <name type="scientific">Microbacterium ginsengisoli</name>
    <dbReference type="NCBI Taxonomy" id="400772"/>
    <lineage>
        <taxon>Bacteria</taxon>
        <taxon>Bacillati</taxon>
        <taxon>Actinomycetota</taxon>
        <taxon>Actinomycetes</taxon>
        <taxon>Micrococcales</taxon>
        <taxon>Microbacteriaceae</taxon>
        <taxon>Microbacterium</taxon>
    </lineage>
</organism>
<dbReference type="Gene3D" id="1.10.10.10">
    <property type="entry name" value="Winged helix-like DNA-binding domain superfamily/Winged helix DNA-binding domain"/>
    <property type="match status" value="1"/>
</dbReference>
<protein>
    <submittedName>
        <fullName evidence="8">Putative transcriptional regulatory protein YedW</fullName>
    </submittedName>
</protein>
<evidence type="ECO:0000256" key="6">
    <source>
        <dbReference type="PROSITE-ProRule" id="PRU01091"/>
    </source>
</evidence>
<dbReference type="GO" id="GO:0006355">
    <property type="term" value="P:regulation of DNA-templated transcription"/>
    <property type="evidence" value="ECO:0007669"/>
    <property type="project" value="InterPro"/>
</dbReference>
<keyword evidence="2" id="KW-0902">Two-component regulatory system</keyword>
<dbReference type="SMART" id="SM00862">
    <property type="entry name" value="Trans_reg_C"/>
    <property type="match status" value="1"/>
</dbReference>
<dbReference type="Gene3D" id="3.30.450.40">
    <property type="match status" value="1"/>
</dbReference>
<dbReference type="Pfam" id="PF01590">
    <property type="entry name" value="GAF"/>
    <property type="match status" value="1"/>
</dbReference>
<evidence type="ECO:0000256" key="1">
    <source>
        <dbReference type="ARBA" id="ARBA00022553"/>
    </source>
</evidence>
<evidence type="ECO:0000256" key="2">
    <source>
        <dbReference type="ARBA" id="ARBA00023012"/>
    </source>
</evidence>
<keyword evidence="4 6" id="KW-0238">DNA-binding</keyword>
<dbReference type="STRING" id="400772.RR49_00714"/>
<accession>A0A0F0LY28</accession>
<dbReference type="PROSITE" id="PS51755">
    <property type="entry name" value="OMPR_PHOB"/>
    <property type="match status" value="1"/>
</dbReference>
<dbReference type="Pfam" id="PF00486">
    <property type="entry name" value="Trans_reg_C"/>
    <property type="match status" value="1"/>
</dbReference>
<dbReference type="PATRIC" id="fig|400772.4.peg.748"/>
<keyword evidence="9" id="KW-1185">Reference proteome</keyword>
<proteinExistence type="predicted"/>
<dbReference type="SUPFAM" id="SSF55781">
    <property type="entry name" value="GAF domain-like"/>
    <property type="match status" value="1"/>
</dbReference>
<keyword evidence="1" id="KW-0597">Phosphoprotein</keyword>
<dbReference type="InterPro" id="IPR001867">
    <property type="entry name" value="OmpR/PhoB-type_DNA-bd"/>
</dbReference>
<dbReference type="InterPro" id="IPR003018">
    <property type="entry name" value="GAF"/>
</dbReference>
<dbReference type="SUPFAM" id="SSF46894">
    <property type="entry name" value="C-terminal effector domain of the bipartite response regulators"/>
    <property type="match status" value="1"/>
</dbReference>
<dbReference type="CDD" id="cd00383">
    <property type="entry name" value="trans_reg_C"/>
    <property type="match status" value="1"/>
</dbReference>
<dbReference type="AlphaFoldDB" id="A0A0F0LY28"/>
<reference evidence="8 9" key="1">
    <citation type="submission" date="2015-02" db="EMBL/GenBank/DDBJ databases">
        <title>Draft genome sequences of ten Microbacterium spp. with emphasis on heavy metal contaminated environments.</title>
        <authorList>
            <person name="Corretto E."/>
        </authorList>
    </citation>
    <scope>NUCLEOTIDE SEQUENCE [LARGE SCALE GENOMIC DNA]</scope>
    <source>
        <strain evidence="8 9">DSM 18659</strain>
    </source>
</reference>
<dbReference type="InterPro" id="IPR036388">
    <property type="entry name" value="WH-like_DNA-bd_sf"/>
</dbReference>
<evidence type="ECO:0000313" key="9">
    <source>
        <dbReference type="Proteomes" id="UP000033451"/>
    </source>
</evidence>
<dbReference type="Proteomes" id="UP000033451">
    <property type="component" value="Unassembled WGS sequence"/>
</dbReference>
<dbReference type="InterPro" id="IPR016032">
    <property type="entry name" value="Sig_transdc_resp-reg_C-effctor"/>
</dbReference>
<dbReference type="GO" id="GO:0000156">
    <property type="term" value="F:phosphorelay response regulator activity"/>
    <property type="evidence" value="ECO:0007669"/>
    <property type="project" value="TreeGrafter"/>
</dbReference>
<dbReference type="GO" id="GO:0000976">
    <property type="term" value="F:transcription cis-regulatory region binding"/>
    <property type="evidence" value="ECO:0007669"/>
    <property type="project" value="TreeGrafter"/>
</dbReference>
<name>A0A0F0LY28_9MICO</name>
<gene>
    <name evidence="8" type="primary">yedW</name>
    <name evidence="8" type="ORF">RR49_00714</name>
</gene>
<dbReference type="GO" id="GO:0005829">
    <property type="term" value="C:cytosol"/>
    <property type="evidence" value="ECO:0007669"/>
    <property type="project" value="TreeGrafter"/>
</dbReference>
<sequence length="451" mass="47402">MAPSPTLASLVTGGLTARDAELLGPVVLCAEPGSPAAALRVKIGRAAWPTVAVGAPVPAAHAATERDARLILVSGSSIDWIAAAVNVLRTAGQTPIAVVDVDVRDDVELVLLDAGANIVVGRTVSPREFSARLLALVRARSGEESLRVRWLQAEGLALDVATRSCTLDGDDLALSRHEFELLTALMSNSGRVVSHEELVQQLWEWGDDDAQNALRLAITRLRKKLGDPSGDPRWIASVRGVGYRFLPATAEIGDNRNEDRMRAALARLTSQTDALGALADALAAAGSVDAVADTTVTWAVSRGFADASTVFRLDGGTSDDPRATLIASAGMSARWRQTIATGHPVNNAFIGSHVYRSGQTVQLSDMSNLSGRFPVTARMSTAEDLHACVLFPLHTGGRIWGDLAFLSRSPKAFSPAVAGFFRTVATIVSLALGAVSPTAAVGLDPREASRA</sequence>
<evidence type="ECO:0000259" key="7">
    <source>
        <dbReference type="PROSITE" id="PS51755"/>
    </source>
</evidence>
<dbReference type="InterPro" id="IPR039420">
    <property type="entry name" value="WalR-like"/>
</dbReference>
<keyword evidence="3" id="KW-0805">Transcription regulation</keyword>
<evidence type="ECO:0000256" key="3">
    <source>
        <dbReference type="ARBA" id="ARBA00023015"/>
    </source>
</evidence>